<gene>
    <name evidence="2" type="ORF">SAMN06265222_10885</name>
</gene>
<feature type="region of interest" description="Disordered" evidence="1">
    <location>
        <begin position="265"/>
        <end position="298"/>
    </location>
</feature>
<organism evidence="2 3">
    <name type="scientific">Neorhodopirellula lusitana</name>
    <dbReference type="NCBI Taxonomy" id="445327"/>
    <lineage>
        <taxon>Bacteria</taxon>
        <taxon>Pseudomonadati</taxon>
        <taxon>Planctomycetota</taxon>
        <taxon>Planctomycetia</taxon>
        <taxon>Pirellulales</taxon>
        <taxon>Pirellulaceae</taxon>
        <taxon>Neorhodopirellula</taxon>
    </lineage>
</organism>
<evidence type="ECO:0000313" key="3">
    <source>
        <dbReference type="Proteomes" id="UP001158067"/>
    </source>
</evidence>
<protein>
    <submittedName>
        <fullName evidence="2">Uncharacterized protein</fullName>
    </submittedName>
</protein>
<evidence type="ECO:0000256" key="1">
    <source>
        <dbReference type="SAM" id="MobiDB-lite"/>
    </source>
</evidence>
<dbReference type="EMBL" id="FXUG01000008">
    <property type="protein sequence ID" value="SMP63474.1"/>
    <property type="molecule type" value="Genomic_DNA"/>
</dbReference>
<name>A0ABY1QAR2_9BACT</name>
<sequence length="313" mass="33703">MVRVDAILFSNVTTAIQRTGNLTGGAIRGLPNGMVVGGLDGLQSLGAEMAEVQKDVRKGQIGSALSRVRQMEMQFNGAKGRWNGMVGSMITGARSGRQNLSMQKLNELKNAQGKMTQLTGPVNKTFRDLIYALDHAQATGGPDENAGQDENTGQDEKAGQDENTAEANSPEDSAEIATEPKRASEVTAAESTAPVSTERIPAGFERGVQLKIVRDGDQRNHIEPKLVAGQTYLIEQADSSRVVRITEIRQKSIWISEVLSPNTQQAGLVEPDQSGAPHSLSGPQKSGQPESTEVSSSDLKQWLKQGMWQLDPR</sequence>
<feature type="compositionally biased region" description="Polar residues" evidence="1">
    <location>
        <begin position="161"/>
        <end position="171"/>
    </location>
</feature>
<accession>A0ABY1QAR2</accession>
<keyword evidence="3" id="KW-1185">Reference proteome</keyword>
<comment type="caution">
    <text evidence="2">The sequence shown here is derived from an EMBL/GenBank/DDBJ whole genome shotgun (WGS) entry which is preliminary data.</text>
</comment>
<proteinExistence type="predicted"/>
<feature type="compositionally biased region" description="Polar residues" evidence="1">
    <location>
        <begin position="281"/>
        <end position="298"/>
    </location>
</feature>
<dbReference type="RefSeq" id="WP_283433461.1">
    <property type="nucleotide sequence ID" value="NZ_FXUG01000008.1"/>
</dbReference>
<dbReference type="Proteomes" id="UP001158067">
    <property type="component" value="Unassembled WGS sequence"/>
</dbReference>
<reference evidence="2 3" key="1">
    <citation type="submission" date="2017-05" db="EMBL/GenBank/DDBJ databases">
        <authorList>
            <person name="Varghese N."/>
            <person name="Submissions S."/>
        </authorList>
    </citation>
    <scope>NUCLEOTIDE SEQUENCE [LARGE SCALE GENOMIC DNA]</scope>
    <source>
        <strain evidence="2 3">DSM 25457</strain>
    </source>
</reference>
<feature type="region of interest" description="Disordered" evidence="1">
    <location>
        <begin position="137"/>
        <end position="200"/>
    </location>
</feature>
<evidence type="ECO:0000313" key="2">
    <source>
        <dbReference type="EMBL" id="SMP63474.1"/>
    </source>
</evidence>